<feature type="chain" id="PRO_5022720967" evidence="1">
    <location>
        <begin position="37"/>
        <end position="387"/>
    </location>
</feature>
<evidence type="ECO:0000313" key="3">
    <source>
        <dbReference type="EMBL" id="TWT75581.1"/>
    </source>
</evidence>
<comment type="caution">
    <text evidence="3">The sequence shown here is derived from an EMBL/GenBank/DDBJ whole genome shotgun (WGS) entry which is preliminary data.</text>
</comment>
<proteinExistence type="predicted"/>
<name>A0A5C5YL48_9BACT</name>
<sequence length="387" mass="42880" precursor="true">MCRSPPPLCRGSPNLSRTLINAVGIGVLLAGANAAAAEHEDYTQEIPGTKVAFPMVAIAGGEYEIGSPDGEPGRRPDEGPRQVVRIEPFWIEAHEVTWAEYRQFMDLCNVFERFDDLGIRQVTDQNRVDAVTAPSKLYEPSFTFTSGEDPELPAVSMKQFAAKQYTKWLSLLTGEFYRLPTEAEWEYACRAGAAGAYSYGDDPSQLDDYAWHTDNSDDETHLVAQKKPNAWGLYDMHGNASEWVLDAYQEDGYAKLPGTPLGFVPATKTYPRVLRGGSAMLAAADARCAARRATNDPELSEYDPNAPNSPWWYASDESQDIGFRVVRPVNPPPREQWTSFWDADVPRIQKIADFRIDKEGRGERGLVDKSLPAAIGQLGPVVSDPQE</sequence>
<dbReference type="EC" id="2.7.11.1" evidence="3"/>
<keyword evidence="4" id="KW-1185">Reference proteome</keyword>
<dbReference type="AlphaFoldDB" id="A0A5C5YL48"/>
<dbReference type="EMBL" id="SJPO01000007">
    <property type="protein sequence ID" value="TWT75581.1"/>
    <property type="molecule type" value="Genomic_DNA"/>
</dbReference>
<feature type="domain" description="Sulfatase-modifying factor enzyme-like" evidence="2">
    <location>
        <begin position="55"/>
        <end position="298"/>
    </location>
</feature>
<accession>A0A5C5YL48</accession>
<dbReference type="PANTHER" id="PTHR23150">
    <property type="entry name" value="SULFATASE MODIFYING FACTOR 1, 2"/>
    <property type="match status" value="1"/>
</dbReference>
<dbReference type="InterPro" id="IPR005532">
    <property type="entry name" value="SUMF_dom"/>
</dbReference>
<reference evidence="3 4" key="1">
    <citation type="submission" date="2019-02" db="EMBL/GenBank/DDBJ databases">
        <title>Deep-cultivation of Planctomycetes and their phenomic and genomic characterization uncovers novel biology.</title>
        <authorList>
            <person name="Wiegand S."/>
            <person name="Jogler M."/>
            <person name="Boedeker C."/>
            <person name="Pinto D."/>
            <person name="Vollmers J."/>
            <person name="Rivas-Marin E."/>
            <person name="Kohn T."/>
            <person name="Peeters S.H."/>
            <person name="Heuer A."/>
            <person name="Rast P."/>
            <person name="Oberbeckmann S."/>
            <person name="Bunk B."/>
            <person name="Jeske O."/>
            <person name="Meyerdierks A."/>
            <person name="Storesund J.E."/>
            <person name="Kallscheuer N."/>
            <person name="Luecker S."/>
            <person name="Lage O.M."/>
            <person name="Pohl T."/>
            <person name="Merkel B.J."/>
            <person name="Hornburger P."/>
            <person name="Mueller R.-W."/>
            <person name="Bruemmer F."/>
            <person name="Labrenz M."/>
            <person name="Spormann A.M."/>
            <person name="Op Den Camp H."/>
            <person name="Overmann J."/>
            <person name="Amann R."/>
            <person name="Jetten M.S.M."/>
            <person name="Mascher T."/>
            <person name="Medema M.H."/>
            <person name="Devos D.P."/>
            <person name="Kaster A.-K."/>
            <person name="Ovreas L."/>
            <person name="Rohde M."/>
            <person name="Galperin M.Y."/>
            <person name="Jogler C."/>
        </authorList>
    </citation>
    <scope>NUCLEOTIDE SEQUENCE [LARGE SCALE GENOMIC DNA]</scope>
    <source>
        <strain evidence="3 4">Pla123a</strain>
    </source>
</reference>
<gene>
    <name evidence="3" type="primary">pkn1_2</name>
    <name evidence="3" type="ORF">Pla123a_30910</name>
</gene>
<keyword evidence="1" id="KW-0732">Signal</keyword>
<dbReference type="GO" id="GO:0120147">
    <property type="term" value="F:formylglycine-generating oxidase activity"/>
    <property type="evidence" value="ECO:0007669"/>
    <property type="project" value="TreeGrafter"/>
</dbReference>
<dbReference type="InterPro" id="IPR016187">
    <property type="entry name" value="CTDL_fold"/>
</dbReference>
<dbReference type="InterPro" id="IPR051043">
    <property type="entry name" value="Sulfatase_Mod_Factor_Kinase"/>
</dbReference>
<dbReference type="Proteomes" id="UP000318478">
    <property type="component" value="Unassembled WGS sequence"/>
</dbReference>
<feature type="signal peptide" evidence="1">
    <location>
        <begin position="1"/>
        <end position="36"/>
    </location>
</feature>
<keyword evidence="3" id="KW-0418">Kinase</keyword>
<evidence type="ECO:0000256" key="1">
    <source>
        <dbReference type="SAM" id="SignalP"/>
    </source>
</evidence>
<dbReference type="GO" id="GO:0004674">
    <property type="term" value="F:protein serine/threonine kinase activity"/>
    <property type="evidence" value="ECO:0007669"/>
    <property type="project" value="UniProtKB-EC"/>
</dbReference>
<protein>
    <submittedName>
        <fullName evidence="3">Serine/threonine-protein kinase pkn1</fullName>
        <ecNumber evidence="3">2.7.11.1</ecNumber>
    </submittedName>
</protein>
<organism evidence="3 4">
    <name type="scientific">Posidoniimonas polymericola</name>
    <dbReference type="NCBI Taxonomy" id="2528002"/>
    <lineage>
        <taxon>Bacteria</taxon>
        <taxon>Pseudomonadati</taxon>
        <taxon>Planctomycetota</taxon>
        <taxon>Planctomycetia</taxon>
        <taxon>Pirellulales</taxon>
        <taxon>Lacipirellulaceae</taxon>
        <taxon>Posidoniimonas</taxon>
    </lineage>
</organism>
<dbReference type="PANTHER" id="PTHR23150:SF19">
    <property type="entry name" value="FORMYLGLYCINE-GENERATING ENZYME"/>
    <property type="match status" value="1"/>
</dbReference>
<dbReference type="Pfam" id="PF03781">
    <property type="entry name" value="FGE-sulfatase"/>
    <property type="match status" value="1"/>
</dbReference>
<dbReference type="InterPro" id="IPR042095">
    <property type="entry name" value="SUMF_sf"/>
</dbReference>
<dbReference type="OrthoDB" id="9812426at2"/>
<evidence type="ECO:0000313" key="4">
    <source>
        <dbReference type="Proteomes" id="UP000318478"/>
    </source>
</evidence>
<keyword evidence="3" id="KW-0808">Transferase</keyword>
<dbReference type="SUPFAM" id="SSF56436">
    <property type="entry name" value="C-type lectin-like"/>
    <property type="match status" value="1"/>
</dbReference>
<evidence type="ECO:0000259" key="2">
    <source>
        <dbReference type="Pfam" id="PF03781"/>
    </source>
</evidence>
<dbReference type="Gene3D" id="3.90.1580.10">
    <property type="entry name" value="paralog of FGE (formylglycine-generating enzyme)"/>
    <property type="match status" value="1"/>
</dbReference>